<proteinExistence type="inferred from homology"/>
<feature type="transmembrane region" description="Helical" evidence="9">
    <location>
        <begin position="329"/>
        <end position="348"/>
    </location>
</feature>
<evidence type="ECO:0000256" key="9">
    <source>
        <dbReference type="RuleBase" id="RU363121"/>
    </source>
</evidence>
<evidence type="ECO:0000256" key="3">
    <source>
        <dbReference type="ARBA" id="ARBA00022448"/>
    </source>
</evidence>
<feature type="transmembrane region" description="Helical" evidence="9">
    <location>
        <begin position="355"/>
        <end position="374"/>
    </location>
</feature>
<evidence type="ECO:0000256" key="10">
    <source>
        <dbReference type="SAM" id="MobiDB-lite"/>
    </source>
</evidence>
<evidence type="ECO:0000256" key="2">
    <source>
        <dbReference type="ARBA" id="ARBA00007127"/>
    </source>
</evidence>
<feature type="region of interest" description="Disordered" evidence="10">
    <location>
        <begin position="631"/>
        <end position="670"/>
    </location>
</feature>
<keyword evidence="3 9" id="KW-0813">Transport</keyword>
<dbReference type="Pfam" id="PF03219">
    <property type="entry name" value="TLC"/>
    <property type="match status" value="1"/>
</dbReference>
<dbReference type="PANTHER" id="PTHR31187:SF1">
    <property type="entry name" value="ADP,ATP CARRIER PROTEIN 1"/>
    <property type="match status" value="1"/>
</dbReference>
<feature type="transmembrane region" description="Helical" evidence="9">
    <location>
        <begin position="435"/>
        <end position="456"/>
    </location>
</feature>
<feature type="transmembrane region" description="Helical" evidence="9">
    <location>
        <begin position="21"/>
        <end position="41"/>
    </location>
</feature>
<keyword evidence="5 9" id="KW-0547">Nucleotide-binding</keyword>
<dbReference type="GO" id="GO:0005524">
    <property type="term" value="F:ATP binding"/>
    <property type="evidence" value="ECO:0007669"/>
    <property type="project" value="UniProtKB-KW"/>
</dbReference>
<dbReference type="Proteomes" id="UP000291116">
    <property type="component" value="Unassembled WGS sequence"/>
</dbReference>
<dbReference type="GO" id="GO:0005471">
    <property type="term" value="F:ATP:ADP antiporter activity"/>
    <property type="evidence" value="ECO:0007669"/>
    <property type="project" value="InterPro"/>
</dbReference>
<feature type="region of interest" description="Disordered" evidence="10">
    <location>
        <begin position="112"/>
        <end position="164"/>
    </location>
</feature>
<evidence type="ECO:0000256" key="4">
    <source>
        <dbReference type="ARBA" id="ARBA00022692"/>
    </source>
</evidence>
<feature type="transmembrane region" description="Helical" evidence="9">
    <location>
        <begin position="260"/>
        <end position="280"/>
    </location>
</feature>
<feature type="region of interest" description="Disordered" evidence="10">
    <location>
        <begin position="394"/>
        <end position="418"/>
    </location>
</feature>
<dbReference type="OrthoDB" id="45897at2759"/>
<evidence type="ECO:0000313" key="11">
    <source>
        <dbReference type="EMBL" id="VEU34715.1"/>
    </source>
</evidence>
<gene>
    <name evidence="11" type="ORF">PSNMU_V1.4_AUG-EV-PASAV3_0014430</name>
</gene>
<keyword evidence="8 9" id="KW-0472">Membrane</keyword>
<keyword evidence="6 9" id="KW-0067">ATP-binding</keyword>
<dbReference type="GO" id="GO:0016020">
    <property type="term" value="C:membrane"/>
    <property type="evidence" value="ECO:0007669"/>
    <property type="project" value="UniProtKB-SubCell"/>
</dbReference>
<evidence type="ECO:0000256" key="6">
    <source>
        <dbReference type="ARBA" id="ARBA00022840"/>
    </source>
</evidence>
<organism evidence="11 12">
    <name type="scientific">Pseudo-nitzschia multistriata</name>
    <dbReference type="NCBI Taxonomy" id="183589"/>
    <lineage>
        <taxon>Eukaryota</taxon>
        <taxon>Sar</taxon>
        <taxon>Stramenopiles</taxon>
        <taxon>Ochrophyta</taxon>
        <taxon>Bacillariophyta</taxon>
        <taxon>Bacillariophyceae</taxon>
        <taxon>Bacillariophycidae</taxon>
        <taxon>Bacillariales</taxon>
        <taxon>Bacillariaceae</taxon>
        <taxon>Pseudo-nitzschia</taxon>
    </lineage>
</organism>
<feature type="transmembrane region" description="Helical" evidence="9">
    <location>
        <begin position="477"/>
        <end position="496"/>
    </location>
</feature>
<keyword evidence="12" id="KW-1185">Reference proteome</keyword>
<dbReference type="EMBL" id="CAACVS010000037">
    <property type="protein sequence ID" value="VEU34715.1"/>
    <property type="molecule type" value="Genomic_DNA"/>
</dbReference>
<sequence length="670" mass="71506">MFVPSIGIGRKKSHSSYCFPPAATSILVAVSLLHLLAYSSASAINIVDRPNTSFFSLAAALSSVSVTSAIRSSGSLGGSSLSASLISVTTTPTTGNVFSSTAILASQKEFEGEEIDTSKSQVETLPSDTSTDNRALSIPDTTSTSIDEASPPTVSNIEDGSSENKNTMKKHIESLAASSPRARACILMAIAMSLHFGGYEFARSAALALFTSSETGFTHPSAYPFAIGLVTPTTLSLLYWYGTLLKADGPRKALRKTTTLVLAVLLLGDGLVAILSSPAFSGAHNSLTLLTQIAVSGLFVFQNSYAHLIYTQQWSFLGSVMTPTEGTRWFTFVAGFCSLVCTLTASSVQSIADRSYGLVTLVFLTCATLGLSMICADKAYQLSSEHGFDPSLELQQKQAKKDEGKTTQATSGEGDNEEETLLAKTGRMFKTSPTLAGLFGEVIAFQSLSTVLNVCFVRQLKESMPIDGERAAFTGQFYAGVNGISGLMQFFVLPLLRKYLEPQWIYRLLPMVLMPLLTYAAVGPSANNGLWIAAVSFFALKSTDYSIRGVATELAYQPLDFDARYLGKEVIGVFANRFGKSGTSMILSALTGMGIMAKSTRPMSQLAVGVGALWSACSFYLSQHVATNKQAEEKVQRRRGIASNQASSKGEDPTRGGQTDPGDDNRIKED</sequence>
<accession>A0A448YY85</accession>
<evidence type="ECO:0000256" key="7">
    <source>
        <dbReference type="ARBA" id="ARBA00022989"/>
    </source>
</evidence>
<feature type="transmembrane region" description="Helical" evidence="9">
    <location>
        <begin position="516"/>
        <end position="540"/>
    </location>
</feature>
<keyword evidence="7 9" id="KW-1133">Transmembrane helix</keyword>
<evidence type="ECO:0000256" key="8">
    <source>
        <dbReference type="ARBA" id="ARBA00023136"/>
    </source>
</evidence>
<dbReference type="PANTHER" id="PTHR31187">
    <property type="match status" value="1"/>
</dbReference>
<comment type="subcellular location">
    <subcellularLocation>
        <location evidence="1 9">Membrane</location>
        <topology evidence="1 9">Multi-pass membrane protein</topology>
    </subcellularLocation>
</comment>
<reference evidence="11 12" key="1">
    <citation type="submission" date="2019-01" db="EMBL/GenBank/DDBJ databases">
        <authorList>
            <person name="Ferrante I. M."/>
        </authorList>
    </citation>
    <scope>NUCLEOTIDE SEQUENCE [LARGE SCALE GENOMIC DNA]</scope>
    <source>
        <strain evidence="11 12">B856</strain>
    </source>
</reference>
<feature type="transmembrane region" description="Helical" evidence="9">
    <location>
        <begin position="184"/>
        <end position="202"/>
    </location>
</feature>
<evidence type="ECO:0000256" key="5">
    <source>
        <dbReference type="ARBA" id="ARBA00022741"/>
    </source>
</evidence>
<protein>
    <recommendedName>
        <fullName evidence="9">ADP,ATP carrier protein</fullName>
    </recommendedName>
</protein>
<name>A0A448YY85_9STRA</name>
<dbReference type="InterPro" id="IPR004667">
    <property type="entry name" value="ADP_ATP_car_bac_type"/>
</dbReference>
<keyword evidence="4 9" id="KW-0812">Transmembrane</keyword>
<comment type="similarity">
    <text evidence="2 9">Belongs to the ADP/ATP translocase tlc family.</text>
</comment>
<feature type="transmembrane region" description="Helical" evidence="9">
    <location>
        <begin position="222"/>
        <end position="240"/>
    </location>
</feature>
<evidence type="ECO:0000256" key="1">
    <source>
        <dbReference type="ARBA" id="ARBA00004141"/>
    </source>
</evidence>
<feature type="compositionally biased region" description="Polar residues" evidence="10">
    <location>
        <begin position="118"/>
        <end position="164"/>
    </location>
</feature>
<dbReference type="AlphaFoldDB" id="A0A448YY85"/>
<evidence type="ECO:0000313" key="12">
    <source>
        <dbReference type="Proteomes" id="UP000291116"/>
    </source>
</evidence>